<dbReference type="InterPro" id="IPR036890">
    <property type="entry name" value="HATPase_C_sf"/>
</dbReference>
<evidence type="ECO:0000256" key="1">
    <source>
        <dbReference type="SAM" id="Phobius"/>
    </source>
</evidence>
<keyword evidence="3" id="KW-1185">Reference proteome</keyword>
<comment type="caution">
    <text evidence="2">The sequence shown here is derived from an EMBL/GenBank/DDBJ whole genome shotgun (WGS) entry which is preliminary data.</text>
</comment>
<name>A0A073IFT1_9RHOB</name>
<dbReference type="InterPro" id="IPR036034">
    <property type="entry name" value="PDZ_sf"/>
</dbReference>
<organism evidence="2 3">
    <name type="scientific">Sulfitobacter donghicola DSW-25 = KCTC 12864 = JCM 14565</name>
    <dbReference type="NCBI Taxonomy" id="1300350"/>
    <lineage>
        <taxon>Bacteria</taxon>
        <taxon>Pseudomonadati</taxon>
        <taxon>Pseudomonadota</taxon>
        <taxon>Alphaproteobacteria</taxon>
        <taxon>Rhodobacterales</taxon>
        <taxon>Roseobacteraceae</taxon>
        <taxon>Sulfitobacter</taxon>
    </lineage>
</organism>
<dbReference type="eggNOG" id="COG4585">
    <property type="taxonomic scope" value="Bacteria"/>
</dbReference>
<keyword evidence="1" id="KW-0812">Transmembrane</keyword>
<feature type="transmembrane region" description="Helical" evidence="1">
    <location>
        <begin position="370"/>
        <end position="391"/>
    </location>
</feature>
<accession>A0A073IFT1</accession>
<dbReference type="Gene3D" id="3.30.565.10">
    <property type="entry name" value="Histidine kinase-like ATPase, C-terminal domain"/>
    <property type="match status" value="1"/>
</dbReference>
<feature type="transmembrane region" description="Helical" evidence="1">
    <location>
        <begin position="249"/>
        <end position="266"/>
    </location>
</feature>
<keyword evidence="1" id="KW-0472">Membrane</keyword>
<feature type="transmembrane region" description="Helical" evidence="1">
    <location>
        <begin position="339"/>
        <end position="358"/>
    </location>
</feature>
<protein>
    <submittedName>
        <fullName evidence="2">Uncharacterized protein</fullName>
    </submittedName>
</protein>
<feature type="transmembrane region" description="Helical" evidence="1">
    <location>
        <begin position="180"/>
        <end position="202"/>
    </location>
</feature>
<dbReference type="Proteomes" id="UP000027734">
    <property type="component" value="Unassembled WGS sequence"/>
</dbReference>
<dbReference type="SUPFAM" id="SSF55874">
    <property type="entry name" value="ATPase domain of HSP90 chaperone/DNA topoisomerase II/histidine kinase"/>
    <property type="match status" value="1"/>
</dbReference>
<feature type="transmembrane region" description="Helical" evidence="1">
    <location>
        <begin position="154"/>
        <end position="174"/>
    </location>
</feature>
<feature type="transmembrane region" description="Helical" evidence="1">
    <location>
        <begin position="14"/>
        <end position="35"/>
    </location>
</feature>
<dbReference type="STRING" id="1300350.Z948_3352"/>
<reference evidence="2 3" key="1">
    <citation type="submission" date="2014-01" db="EMBL/GenBank/DDBJ databases">
        <title>Sulfitobacter donghicola JCM 14565 Genome Sequencing.</title>
        <authorList>
            <person name="Lai Q."/>
            <person name="Hong Z."/>
        </authorList>
    </citation>
    <scope>NUCLEOTIDE SEQUENCE [LARGE SCALE GENOMIC DNA]</scope>
    <source>
        <strain evidence="2 3">JCM 14565</strain>
    </source>
</reference>
<dbReference type="Gene3D" id="1.20.5.1930">
    <property type="match status" value="1"/>
</dbReference>
<feature type="transmembrane region" description="Helical" evidence="1">
    <location>
        <begin position="312"/>
        <end position="332"/>
    </location>
</feature>
<evidence type="ECO:0000313" key="2">
    <source>
        <dbReference type="EMBL" id="KEJ88589.1"/>
    </source>
</evidence>
<dbReference type="OrthoDB" id="9778496at2"/>
<gene>
    <name evidence="2" type="ORF">DSW25_15630</name>
</gene>
<dbReference type="AlphaFoldDB" id="A0A073IFT1"/>
<dbReference type="EMBL" id="JAMC01000006">
    <property type="protein sequence ID" value="KEJ88589.1"/>
    <property type="molecule type" value="Genomic_DNA"/>
</dbReference>
<feature type="transmembrane region" description="Helical" evidence="1">
    <location>
        <begin position="214"/>
        <end position="237"/>
    </location>
</feature>
<keyword evidence="1" id="KW-1133">Transmembrane helix</keyword>
<dbReference type="RefSeq" id="WP_025060620.1">
    <property type="nucleotide sequence ID" value="NZ_JAMC01000006.1"/>
</dbReference>
<evidence type="ECO:0000313" key="3">
    <source>
        <dbReference type="Proteomes" id="UP000027734"/>
    </source>
</evidence>
<sequence>MSGSNISPRPERSYFIIFSVLLIWVVIVAMIGLDLSKRPYFGAKFDTDLGEKVIVVTEVYEGGAAENAGLTIGTRITHLSTDTVPKFALNGLETVGGRHELRNYAMVQDTVDAKYKIWPLLFDPSLTFYSDDGTAFAIPPTIGRSLWSLPLKSYLTLTQSLLVLSITIGIVAFATPSRTVSYLTAGGFGLATNVICGAYLGSSLLTIPPEYFRGIINVAAWGFTIFSYSLLALFFSFPARLFKWPASEILFATGLALQAMVSFELLETPFHSFQIVNLTPIPFALIGSMLQWRQSRNDPIARASVMWFSLSIYGIVSAVSLLYSLPILLGILPIMSPHVVNFSLAFIYLGISAGALKYRLFDMHTVWWKTVTWLMGGFIVVIADLFLVWQFSIDQNEALFLALLLAGWVYFPIRQYIVQRFLPSQETAIHSLVPDLVSSFSSLRDNDQIEGRYISFLQRCFGADGIGSITSEVTTSAQIENNGLAMRVSNVAGDRSIQLVGKEHGRSLFSSNDVETVDVILNLIRSMKDTNQSLDAQQEHERNRIVRDLHDDVGGRLLSLVYQAGDSALASEARSTLAALKETLVVVENTETIDLDIAWREICTSASHRFAQSGQTFAVSEHRLAPRVLSAREYVNLKRVMFEIVSNAIKYGARDSIVFAARSLADGALEITASNTVKTQSEDPEGSHRGLLNIKTRIGELGGSSNTEFRKTPLGEDQFVVTIIIPL</sequence>
<dbReference type="SUPFAM" id="SSF50156">
    <property type="entry name" value="PDZ domain-like"/>
    <property type="match status" value="1"/>
</dbReference>
<proteinExistence type="predicted"/>
<feature type="transmembrane region" description="Helical" evidence="1">
    <location>
        <begin position="398"/>
        <end position="417"/>
    </location>
</feature>